<gene>
    <name evidence="4" type="primary">pgdA_3</name>
    <name evidence="4" type="ORF">CLOTH_09190</name>
</gene>
<keyword evidence="2 4" id="KW-0378">Hydrolase</keyword>
<dbReference type="SUPFAM" id="SSF88713">
    <property type="entry name" value="Glycoside hydrolase/deacetylase"/>
    <property type="match status" value="1"/>
</dbReference>
<organism evidence="4 5">
    <name type="scientific">Alkalithermobacter paradoxus</name>
    <dbReference type="NCBI Taxonomy" id="29349"/>
    <lineage>
        <taxon>Bacteria</taxon>
        <taxon>Bacillati</taxon>
        <taxon>Bacillota</taxon>
        <taxon>Clostridia</taxon>
        <taxon>Peptostreptococcales</taxon>
        <taxon>Tepidibacteraceae</taxon>
        <taxon>Alkalithermobacter</taxon>
    </lineage>
</organism>
<dbReference type="Gene3D" id="3.20.20.370">
    <property type="entry name" value="Glycoside hydrolase/deacetylase"/>
    <property type="match status" value="1"/>
</dbReference>
<dbReference type="InterPro" id="IPR050248">
    <property type="entry name" value="Polysacc_deacetylase_ArnD"/>
</dbReference>
<dbReference type="InterPro" id="IPR011330">
    <property type="entry name" value="Glyco_hydro/deAcase_b/a-brl"/>
</dbReference>
<evidence type="ECO:0000256" key="1">
    <source>
        <dbReference type="ARBA" id="ARBA00022723"/>
    </source>
</evidence>
<dbReference type="CDD" id="cd10917">
    <property type="entry name" value="CE4_NodB_like_6s_7s"/>
    <property type="match status" value="1"/>
</dbReference>
<reference evidence="4 5" key="1">
    <citation type="submission" date="2017-03" db="EMBL/GenBank/DDBJ databases">
        <title>Genome sequence of Clostridium thermoalcaliphilum DSM 7309.</title>
        <authorList>
            <person name="Poehlein A."/>
            <person name="Daniel R."/>
        </authorList>
    </citation>
    <scope>NUCLEOTIDE SEQUENCE [LARGE SCALE GENOMIC DNA]</scope>
    <source>
        <strain evidence="4 5">DSM 7309</strain>
    </source>
</reference>
<evidence type="ECO:0000259" key="3">
    <source>
        <dbReference type="PROSITE" id="PS51677"/>
    </source>
</evidence>
<accession>A0A1V4I9F3</accession>
<protein>
    <submittedName>
        <fullName evidence="4">Peptidoglycan-N-acetylglucosamine deacetylase</fullName>
        <ecNumber evidence="4">3.5.1.104</ecNumber>
    </submittedName>
</protein>
<keyword evidence="5" id="KW-1185">Reference proteome</keyword>
<proteinExistence type="predicted"/>
<dbReference type="GO" id="GO:0046872">
    <property type="term" value="F:metal ion binding"/>
    <property type="evidence" value="ECO:0007669"/>
    <property type="project" value="UniProtKB-KW"/>
</dbReference>
<evidence type="ECO:0000313" key="4">
    <source>
        <dbReference type="EMBL" id="OPJ56514.1"/>
    </source>
</evidence>
<sequence>MKNNLIRRKPHYGQKIVYLTFDDGPSSHLKAILNILNFYNIKAHFFFCGIYMDDSKSNDIAQLLADGHIIGNHSYTHPHFSSLSYIEQCNEINLQNNNIHNYTHHKTKFFRPPFGCFNDNTLRVVNNLNMEIILWSIDSRDWELEHEPEKIINNVLNNLHDGAIILLHETEQTLSILQPLIESILKKRYSFALLNY</sequence>
<dbReference type="PROSITE" id="PS51677">
    <property type="entry name" value="NODB"/>
    <property type="match status" value="1"/>
</dbReference>
<feature type="domain" description="NodB homology" evidence="3">
    <location>
        <begin position="15"/>
        <end position="192"/>
    </location>
</feature>
<dbReference type="PANTHER" id="PTHR10587:SF133">
    <property type="entry name" value="CHITIN DEACETYLASE 1-RELATED"/>
    <property type="match status" value="1"/>
</dbReference>
<dbReference type="GO" id="GO:0016810">
    <property type="term" value="F:hydrolase activity, acting on carbon-nitrogen (but not peptide) bonds"/>
    <property type="evidence" value="ECO:0007669"/>
    <property type="project" value="InterPro"/>
</dbReference>
<comment type="caution">
    <text evidence="4">The sequence shown here is derived from an EMBL/GenBank/DDBJ whole genome shotgun (WGS) entry which is preliminary data.</text>
</comment>
<keyword evidence="1" id="KW-0479">Metal-binding</keyword>
<dbReference type="AlphaFoldDB" id="A0A1V4I9F3"/>
<name>A0A1V4I9F3_9FIRM</name>
<dbReference type="RefSeq" id="WP_079411628.1">
    <property type="nucleotide sequence ID" value="NZ_MZGW01000002.1"/>
</dbReference>
<evidence type="ECO:0000313" key="5">
    <source>
        <dbReference type="Proteomes" id="UP000190140"/>
    </source>
</evidence>
<dbReference type="InterPro" id="IPR002509">
    <property type="entry name" value="NODB_dom"/>
</dbReference>
<dbReference type="OrthoDB" id="9812065at2"/>
<dbReference type="EMBL" id="MZGW01000002">
    <property type="protein sequence ID" value="OPJ56514.1"/>
    <property type="molecule type" value="Genomic_DNA"/>
</dbReference>
<dbReference type="EC" id="3.5.1.104" evidence="4"/>
<dbReference type="PANTHER" id="PTHR10587">
    <property type="entry name" value="GLYCOSYL TRANSFERASE-RELATED"/>
    <property type="match status" value="1"/>
</dbReference>
<dbReference type="Proteomes" id="UP000190140">
    <property type="component" value="Unassembled WGS sequence"/>
</dbReference>
<dbReference type="Pfam" id="PF01522">
    <property type="entry name" value="Polysacc_deac_1"/>
    <property type="match status" value="1"/>
</dbReference>
<dbReference type="GO" id="GO:0005975">
    <property type="term" value="P:carbohydrate metabolic process"/>
    <property type="evidence" value="ECO:0007669"/>
    <property type="project" value="InterPro"/>
</dbReference>
<dbReference type="GO" id="GO:0016020">
    <property type="term" value="C:membrane"/>
    <property type="evidence" value="ECO:0007669"/>
    <property type="project" value="TreeGrafter"/>
</dbReference>
<dbReference type="STRING" id="29349.CLOTH_09190"/>
<evidence type="ECO:0000256" key="2">
    <source>
        <dbReference type="ARBA" id="ARBA00022801"/>
    </source>
</evidence>